<organism evidence="2">
    <name type="scientific">Ixodes ricinus</name>
    <name type="common">Common tick</name>
    <name type="synonym">Acarus ricinus</name>
    <dbReference type="NCBI Taxonomy" id="34613"/>
    <lineage>
        <taxon>Eukaryota</taxon>
        <taxon>Metazoa</taxon>
        <taxon>Ecdysozoa</taxon>
        <taxon>Arthropoda</taxon>
        <taxon>Chelicerata</taxon>
        <taxon>Arachnida</taxon>
        <taxon>Acari</taxon>
        <taxon>Parasitiformes</taxon>
        <taxon>Ixodida</taxon>
        <taxon>Ixodoidea</taxon>
        <taxon>Ixodidae</taxon>
        <taxon>Ixodinae</taxon>
        <taxon>Ixodes</taxon>
    </lineage>
</organism>
<feature type="signal peptide" evidence="1">
    <location>
        <begin position="1"/>
        <end position="17"/>
    </location>
</feature>
<proteinExistence type="evidence at transcript level"/>
<protein>
    <submittedName>
        <fullName evidence="2">Putative ixodes 10 kDa peptide protein</fullName>
    </submittedName>
</protein>
<sequence>MLLVLFAVVILPAFQSGALLGSTEKVDCSVPMIDGGTLRCELEGRKHFEDYSLRPCRIKCDNSWVPLPEWVCSGSKGDCTHSARENILKWNEELKNRKGTLPKEWCTCS</sequence>
<accession>A0A0K8R6F6</accession>
<feature type="chain" id="PRO_5005515989" evidence="1">
    <location>
        <begin position="18"/>
        <end position="109"/>
    </location>
</feature>
<dbReference type="EMBL" id="GADI01007739">
    <property type="protein sequence ID" value="JAA66069.1"/>
    <property type="molecule type" value="mRNA"/>
</dbReference>
<evidence type="ECO:0000256" key="1">
    <source>
        <dbReference type="SAM" id="SignalP"/>
    </source>
</evidence>
<reference evidence="2" key="1">
    <citation type="submission" date="2012-12" db="EMBL/GenBank/DDBJ databases">
        <title>Identification and characterization of a phenylalanine ammonia-lyase gene family in Isatis indigotica Fort.</title>
        <authorList>
            <person name="Liu Q."/>
            <person name="Chen J."/>
            <person name="Zhou X."/>
            <person name="Di P."/>
            <person name="Xiao Y."/>
            <person name="Xuan H."/>
            <person name="Zhang L."/>
            <person name="Chen W."/>
        </authorList>
    </citation>
    <scope>NUCLEOTIDE SEQUENCE</scope>
    <source>
        <tissue evidence="2">Salivary gland</tissue>
    </source>
</reference>
<evidence type="ECO:0000313" key="2">
    <source>
        <dbReference type="EMBL" id="JAA66069.1"/>
    </source>
</evidence>
<keyword evidence="1" id="KW-0732">Signal</keyword>
<name>A0A0K8R6F6_IXORI</name>
<dbReference type="AlphaFoldDB" id="A0A0K8R6F6"/>